<dbReference type="Proteomes" id="UP000242699">
    <property type="component" value="Unassembled WGS sequence"/>
</dbReference>
<feature type="compositionally biased region" description="Basic and acidic residues" evidence="1">
    <location>
        <begin position="57"/>
        <end position="68"/>
    </location>
</feature>
<evidence type="ECO:0000256" key="1">
    <source>
        <dbReference type="SAM" id="MobiDB-lite"/>
    </source>
</evidence>
<organism evidence="2 3">
    <name type="scientific">Sulfobacillus benefaciens</name>
    <dbReference type="NCBI Taxonomy" id="453960"/>
    <lineage>
        <taxon>Bacteria</taxon>
        <taxon>Bacillati</taxon>
        <taxon>Bacillota</taxon>
        <taxon>Clostridia</taxon>
        <taxon>Eubacteriales</taxon>
        <taxon>Clostridiales Family XVII. Incertae Sedis</taxon>
        <taxon>Sulfobacillus</taxon>
    </lineage>
</organism>
<protein>
    <submittedName>
        <fullName evidence="2">Uncharacterized protein</fullName>
    </submittedName>
</protein>
<accession>A0A2T2WJJ3</accession>
<sequence length="68" mass="7686">MTKMVCIWWPKAIMMAMLGGELFLAGLSLLVAGLFELGRFVKAHLTQHKPLAPPSDPLKDWQEENHLK</sequence>
<reference evidence="2 3" key="1">
    <citation type="journal article" date="2014" name="BMC Genomics">
        <title>Comparison of environmental and isolate Sulfobacillus genomes reveals diverse carbon, sulfur, nitrogen, and hydrogen metabolisms.</title>
        <authorList>
            <person name="Justice N.B."/>
            <person name="Norman A."/>
            <person name="Brown C.T."/>
            <person name="Singh A."/>
            <person name="Thomas B.C."/>
            <person name="Banfield J.F."/>
        </authorList>
    </citation>
    <scope>NUCLEOTIDE SEQUENCE [LARGE SCALE GENOMIC DNA]</scope>
    <source>
        <strain evidence="2">AMDSBA1</strain>
    </source>
</reference>
<name>A0A2T2WJJ3_9FIRM</name>
<dbReference type="AlphaFoldDB" id="A0A2T2WJJ3"/>
<feature type="region of interest" description="Disordered" evidence="1">
    <location>
        <begin position="48"/>
        <end position="68"/>
    </location>
</feature>
<evidence type="ECO:0000313" key="3">
    <source>
        <dbReference type="Proteomes" id="UP000242699"/>
    </source>
</evidence>
<evidence type="ECO:0000313" key="2">
    <source>
        <dbReference type="EMBL" id="PSR22402.1"/>
    </source>
</evidence>
<gene>
    <name evidence="2" type="ORF">C7B43_20745</name>
</gene>
<proteinExistence type="predicted"/>
<comment type="caution">
    <text evidence="2">The sequence shown here is derived from an EMBL/GenBank/DDBJ whole genome shotgun (WGS) entry which is preliminary data.</text>
</comment>
<dbReference type="EMBL" id="PXYT01000111">
    <property type="protein sequence ID" value="PSR22402.1"/>
    <property type="molecule type" value="Genomic_DNA"/>
</dbReference>